<feature type="domain" description="YqaJ viral recombinase" evidence="1">
    <location>
        <begin position="4"/>
        <end position="84"/>
    </location>
</feature>
<sequence length="147" mass="16404">MEEKISAMMADTFRGNDATRYGKESEPEATATYENLMANEVTQVGFYVHPLLPWLGYSPDGVIFKEGKPAILLEIKSPVSGQEKKAAELAADKKLRYIKKRWREPCSQPKTQVLLSSSAWDVFIEPEPHTLCCVLQGGTIDSDHSTL</sequence>
<dbReference type="InterPro" id="IPR011335">
    <property type="entry name" value="Restrct_endonuc-II-like"/>
</dbReference>
<dbReference type="OrthoDB" id="6592755at2759"/>
<dbReference type="Proteomes" id="UP000821853">
    <property type="component" value="Unassembled WGS sequence"/>
</dbReference>
<dbReference type="InterPro" id="IPR011604">
    <property type="entry name" value="PDDEXK-like_dom_sf"/>
</dbReference>
<comment type="caution">
    <text evidence="2">The sequence shown here is derived from an EMBL/GenBank/DDBJ whole genome shotgun (WGS) entry which is preliminary data.</text>
</comment>
<dbReference type="Gene3D" id="3.90.320.10">
    <property type="match status" value="1"/>
</dbReference>
<evidence type="ECO:0000313" key="3">
    <source>
        <dbReference type="Proteomes" id="UP000821853"/>
    </source>
</evidence>
<dbReference type="VEuPathDB" id="VectorBase:HLOH_062853"/>
<name>A0A9J6H8I5_HAELO</name>
<accession>A0A9J6H8I5</accession>
<organism evidence="2 3">
    <name type="scientific">Haemaphysalis longicornis</name>
    <name type="common">Bush tick</name>
    <dbReference type="NCBI Taxonomy" id="44386"/>
    <lineage>
        <taxon>Eukaryota</taxon>
        <taxon>Metazoa</taxon>
        <taxon>Ecdysozoa</taxon>
        <taxon>Arthropoda</taxon>
        <taxon>Chelicerata</taxon>
        <taxon>Arachnida</taxon>
        <taxon>Acari</taxon>
        <taxon>Parasitiformes</taxon>
        <taxon>Ixodida</taxon>
        <taxon>Ixodoidea</taxon>
        <taxon>Ixodidae</taxon>
        <taxon>Haemaphysalinae</taxon>
        <taxon>Haemaphysalis</taxon>
    </lineage>
</organism>
<evidence type="ECO:0000259" key="1">
    <source>
        <dbReference type="Pfam" id="PF09588"/>
    </source>
</evidence>
<dbReference type="InterPro" id="IPR019080">
    <property type="entry name" value="YqaJ_viral_recombinase"/>
</dbReference>
<dbReference type="Pfam" id="PF09588">
    <property type="entry name" value="YqaJ"/>
    <property type="match status" value="1"/>
</dbReference>
<gene>
    <name evidence="2" type="ORF">HPB48_024357</name>
</gene>
<proteinExistence type="predicted"/>
<dbReference type="PANTHER" id="PTHR46609:SF8">
    <property type="entry name" value="YQAJ VIRAL RECOMBINASE DOMAIN-CONTAINING PROTEIN"/>
    <property type="match status" value="1"/>
</dbReference>
<dbReference type="AlphaFoldDB" id="A0A9J6H8I5"/>
<dbReference type="EMBL" id="JABSTR010001038">
    <property type="protein sequence ID" value="KAH9383240.1"/>
    <property type="molecule type" value="Genomic_DNA"/>
</dbReference>
<keyword evidence="3" id="KW-1185">Reference proteome</keyword>
<reference evidence="2 3" key="1">
    <citation type="journal article" date="2020" name="Cell">
        <title>Large-Scale Comparative Analyses of Tick Genomes Elucidate Their Genetic Diversity and Vector Capacities.</title>
        <authorList>
            <consortium name="Tick Genome and Microbiome Consortium (TIGMIC)"/>
            <person name="Jia N."/>
            <person name="Wang J."/>
            <person name="Shi W."/>
            <person name="Du L."/>
            <person name="Sun Y."/>
            <person name="Zhan W."/>
            <person name="Jiang J.F."/>
            <person name="Wang Q."/>
            <person name="Zhang B."/>
            <person name="Ji P."/>
            <person name="Bell-Sakyi L."/>
            <person name="Cui X.M."/>
            <person name="Yuan T.T."/>
            <person name="Jiang B.G."/>
            <person name="Yang W.F."/>
            <person name="Lam T.T."/>
            <person name="Chang Q.C."/>
            <person name="Ding S.J."/>
            <person name="Wang X.J."/>
            <person name="Zhu J.G."/>
            <person name="Ruan X.D."/>
            <person name="Zhao L."/>
            <person name="Wei J.T."/>
            <person name="Ye R.Z."/>
            <person name="Que T.C."/>
            <person name="Du C.H."/>
            <person name="Zhou Y.H."/>
            <person name="Cheng J.X."/>
            <person name="Dai P.F."/>
            <person name="Guo W.B."/>
            <person name="Han X.H."/>
            <person name="Huang E.J."/>
            <person name="Li L.F."/>
            <person name="Wei W."/>
            <person name="Gao Y.C."/>
            <person name="Liu J.Z."/>
            <person name="Shao H.Z."/>
            <person name="Wang X."/>
            <person name="Wang C.C."/>
            <person name="Yang T.C."/>
            <person name="Huo Q.B."/>
            <person name="Li W."/>
            <person name="Chen H.Y."/>
            <person name="Chen S.E."/>
            <person name="Zhou L.G."/>
            <person name="Ni X.B."/>
            <person name="Tian J.H."/>
            <person name="Sheng Y."/>
            <person name="Liu T."/>
            <person name="Pan Y.S."/>
            <person name="Xia L.Y."/>
            <person name="Li J."/>
            <person name="Zhao F."/>
            <person name="Cao W.C."/>
        </authorList>
    </citation>
    <scope>NUCLEOTIDE SEQUENCE [LARGE SCALE GENOMIC DNA]</scope>
    <source>
        <strain evidence="2">HaeL-2018</strain>
    </source>
</reference>
<dbReference type="InterPro" id="IPR051703">
    <property type="entry name" value="NF-kappa-B_Signaling_Reg"/>
</dbReference>
<dbReference type="SUPFAM" id="SSF52980">
    <property type="entry name" value="Restriction endonuclease-like"/>
    <property type="match status" value="1"/>
</dbReference>
<dbReference type="PANTHER" id="PTHR46609">
    <property type="entry name" value="EXONUCLEASE, PHAGE-TYPE/RECB, C-TERMINAL DOMAIN-CONTAINING PROTEIN"/>
    <property type="match status" value="1"/>
</dbReference>
<evidence type="ECO:0000313" key="2">
    <source>
        <dbReference type="EMBL" id="KAH9383240.1"/>
    </source>
</evidence>
<protein>
    <recommendedName>
        <fullName evidence="1">YqaJ viral recombinase domain-containing protein</fullName>
    </recommendedName>
</protein>
<dbReference type="GO" id="GO:0006281">
    <property type="term" value="P:DNA repair"/>
    <property type="evidence" value="ECO:0007669"/>
    <property type="project" value="UniProtKB-ARBA"/>
</dbReference>